<proteinExistence type="predicted"/>
<sequence length="380" mass="41822">MTSTNVCMCGDIPTDMIGTSYTCPKSATEIRCTLAANTTVTIDATLRTSILGLVGGTHRINLGYQAMDTSVSNHLNDMNLIMKILPEAAWEALGKPPPSEIEIVSSVPQVQDIHFNLNYGQTMVAMASYRVEFNRTISFDKLSFTCPGNVLTNAYFNCSLTSESADGFGGKVTWGKQYTQDFYFPTKDFDYIGTPNVYSGDSLPDCRENGLIITGTQAMHAGDVQEILRATCDSGKVYDYFTDLCQGTPFDGISCTPNEVYTPVYRVCHSSIQNISKRNIKEDASTTDTAVPYTIVKVLTVGRSFSGLQSFKFQKPFRVEVGDRIAILADKEDAIDCTVSTSTSPADLVYNIQTNPALSEGTKISGFTRLRRKRFKARQY</sequence>
<dbReference type="AlphaFoldDB" id="A0A564Y7R8"/>
<dbReference type="EMBL" id="CABIJS010000111">
    <property type="protein sequence ID" value="VUZ43322.1"/>
    <property type="molecule type" value="Genomic_DNA"/>
</dbReference>
<protein>
    <submittedName>
        <fullName evidence="1">Uncharacterized protein</fullName>
    </submittedName>
</protein>
<evidence type="ECO:0000313" key="1">
    <source>
        <dbReference type="EMBL" id="VUZ43322.1"/>
    </source>
</evidence>
<dbReference type="Proteomes" id="UP000321570">
    <property type="component" value="Unassembled WGS sequence"/>
</dbReference>
<reference evidence="1 2" key="1">
    <citation type="submission" date="2019-07" db="EMBL/GenBank/DDBJ databases">
        <authorList>
            <person name="Jastrzebski P J."/>
            <person name="Paukszto L."/>
            <person name="Jastrzebski P J."/>
        </authorList>
    </citation>
    <scope>NUCLEOTIDE SEQUENCE [LARGE SCALE GENOMIC DNA]</scope>
    <source>
        <strain evidence="1 2">WMS-il1</strain>
    </source>
</reference>
<organism evidence="1 2">
    <name type="scientific">Hymenolepis diminuta</name>
    <name type="common">Rat tapeworm</name>
    <dbReference type="NCBI Taxonomy" id="6216"/>
    <lineage>
        <taxon>Eukaryota</taxon>
        <taxon>Metazoa</taxon>
        <taxon>Spiralia</taxon>
        <taxon>Lophotrochozoa</taxon>
        <taxon>Platyhelminthes</taxon>
        <taxon>Cestoda</taxon>
        <taxon>Eucestoda</taxon>
        <taxon>Cyclophyllidea</taxon>
        <taxon>Hymenolepididae</taxon>
        <taxon>Hymenolepis</taxon>
    </lineage>
</organism>
<gene>
    <name evidence="1" type="ORF">WMSIL1_LOCUS4112</name>
</gene>
<accession>A0A564Y7R8</accession>
<keyword evidence="2" id="KW-1185">Reference proteome</keyword>
<name>A0A564Y7R8_HYMDI</name>
<evidence type="ECO:0000313" key="2">
    <source>
        <dbReference type="Proteomes" id="UP000321570"/>
    </source>
</evidence>